<keyword evidence="1" id="KW-1133">Transmembrane helix</keyword>
<feature type="transmembrane region" description="Helical" evidence="1">
    <location>
        <begin position="39"/>
        <end position="60"/>
    </location>
</feature>
<name>A0A7S2LLC7_9DINO</name>
<dbReference type="AlphaFoldDB" id="A0A7S2LLC7"/>
<sequence length="101" mass="11294">MADRLGILVTGLLTFVAFKQSIADKLPTVPYQTFTDQYIQTATKIMILLCILSAVSYKVAAVEQFDTIIMGVVIVGATVHHFWATRCHTRARWGQFDEGDE</sequence>
<dbReference type="InterPro" id="IPR038050">
    <property type="entry name" value="Neuro_actylchol_rec"/>
</dbReference>
<evidence type="ECO:0000256" key="1">
    <source>
        <dbReference type="SAM" id="Phobius"/>
    </source>
</evidence>
<organism evidence="2">
    <name type="scientific">Zooxanthella nutricula</name>
    <dbReference type="NCBI Taxonomy" id="1333877"/>
    <lineage>
        <taxon>Eukaryota</taxon>
        <taxon>Sar</taxon>
        <taxon>Alveolata</taxon>
        <taxon>Dinophyceae</taxon>
        <taxon>Peridiniales</taxon>
        <taxon>Peridiniales incertae sedis</taxon>
        <taxon>Zooxanthella</taxon>
    </lineage>
</organism>
<dbReference type="Gene3D" id="1.20.58.390">
    <property type="entry name" value="Neurotransmitter-gated ion-channel transmembrane domain"/>
    <property type="match status" value="1"/>
</dbReference>
<accession>A0A7S2LLC7</accession>
<gene>
    <name evidence="2" type="ORF">BRAN1462_LOCUS40850</name>
</gene>
<dbReference type="EMBL" id="HBGW01064050">
    <property type="protein sequence ID" value="CAD9609855.1"/>
    <property type="molecule type" value="Transcribed_RNA"/>
</dbReference>
<protein>
    <submittedName>
        <fullName evidence="2">Uncharacterized protein</fullName>
    </submittedName>
</protein>
<reference evidence="2" key="1">
    <citation type="submission" date="2021-01" db="EMBL/GenBank/DDBJ databases">
        <authorList>
            <person name="Corre E."/>
            <person name="Pelletier E."/>
            <person name="Niang G."/>
            <person name="Scheremetjew M."/>
            <person name="Finn R."/>
            <person name="Kale V."/>
            <person name="Holt S."/>
            <person name="Cochrane G."/>
            <person name="Meng A."/>
            <person name="Brown T."/>
            <person name="Cohen L."/>
        </authorList>
    </citation>
    <scope>NUCLEOTIDE SEQUENCE</scope>
    <source>
        <strain evidence="2">RCC3387</strain>
    </source>
</reference>
<evidence type="ECO:0000313" key="2">
    <source>
        <dbReference type="EMBL" id="CAD9609855.1"/>
    </source>
</evidence>
<feature type="transmembrane region" description="Helical" evidence="1">
    <location>
        <begin position="67"/>
        <end position="84"/>
    </location>
</feature>
<keyword evidence="1" id="KW-0472">Membrane</keyword>
<proteinExistence type="predicted"/>
<keyword evidence="1" id="KW-0812">Transmembrane</keyword>